<keyword evidence="1" id="KW-1185">Reference proteome</keyword>
<organism evidence="1 2">
    <name type="scientific">Ascaris lumbricoides</name>
    <name type="common">Giant roundworm</name>
    <dbReference type="NCBI Taxonomy" id="6252"/>
    <lineage>
        <taxon>Eukaryota</taxon>
        <taxon>Metazoa</taxon>
        <taxon>Ecdysozoa</taxon>
        <taxon>Nematoda</taxon>
        <taxon>Chromadorea</taxon>
        <taxon>Rhabditida</taxon>
        <taxon>Spirurina</taxon>
        <taxon>Ascaridomorpha</taxon>
        <taxon>Ascaridoidea</taxon>
        <taxon>Ascarididae</taxon>
        <taxon>Ascaris</taxon>
    </lineage>
</organism>
<dbReference type="WBParaSite" id="ALUE_0001018601-mRNA-1">
    <property type="protein sequence ID" value="ALUE_0001018601-mRNA-1"/>
    <property type="gene ID" value="ALUE_0001018601"/>
</dbReference>
<name>A0A0M3I1L5_ASCLU</name>
<sequence length="104" mass="11655">MSRVVSSRSGVLYGVPIHVQKPRSQPKLMPDMVTFKAMIYLSSPSRIRPAPPMQKYSVTDRMLIASACASLSNGINKKKMLLGHDPKYSKRFLQEGCLCDQQNL</sequence>
<accession>A0A0M3I1L5</accession>
<dbReference type="Proteomes" id="UP000036681">
    <property type="component" value="Unplaced"/>
</dbReference>
<evidence type="ECO:0000313" key="1">
    <source>
        <dbReference type="Proteomes" id="UP000036681"/>
    </source>
</evidence>
<evidence type="ECO:0000313" key="2">
    <source>
        <dbReference type="WBParaSite" id="ALUE_0001018601-mRNA-1"/>
    </source>
</evidence>
<protein>
    <submittedName>
        <fullName evidence="2">Ovule protein</fullName>
    </submittedName>
</protein>
<proteinExistence type="predicted"/>
<dbReference type="AlphaFoldDB" id="A0A0M3I1L5"/>
<reference evidence="2" key="1">
    <citation type="submission" date="2017-02" db="UniProtKB">
        <authorList>
            <consortium name="WormBaseParasite"/>
        </authorList>
    </citation>
    <scope>IDENTIFICATION</scope>
</reference>